<proteinExistence type="predicted"/>
<dbReference type="AlphaFoldDB" id="A0A0E9P5J2"/>
<organism evidence="1">
    <name type="scientific">Anguilla anguilla</name>
    <name type="common">European freshwater eel</name>
    <name type="synonym">Muraena anguilla</name>
    <dbReference type="NCBI Taxonomy" id="7936"/>
    <lineage>
        <taxon>Eukaryota</taxon>
        <taxon>Metazoa</taxon>
        <taxon>Chordata</taxon>
        <taxon>Craniata</taxon>
        <taxon>Vertebrata</taxon>
        <taxon>Euteleostomi</taxon>
        <taxon>Actinopterygii</taxon>
        <taxon>Neopterygii</taxon>
        <taxon>Teleostei</taxon>
        <taxon>Anguilliformes</taxon>
        <taxon>Anguillidae</taxon>
        <taxon>Anguilla</taxon>
    </lineage>
</organism>
<accession>A0A0E9P5J2</accession>
<sequence length="23" mass="2564">MIIITATARTPFTRSISARKESI</sequence>
<evidence type="ECO:0000313" key="1">
    <source>
        <dbReference type="EMBL" id="JAG99708.1"/>
    </source>
</evidence>
<dbReference type="EMBL" id="GBXM01108868">
    <property type="protein sequence ID" value="JAG99708.1"/>
    <property type="molecule type" value="Transcribed_RNA"/>
</dbReference>
<reference evidence="1" key="2">
    <citation type="journal article" date="2015" name="Fish Shellfish Immunol.">
        <title>Early steps in the European eel (Anguilla anguilla)-Vibrio vulnificus interaction in the gills: Role of the RtxA13 toxin.</title>
        <authorList>
            <person name="Callol A."/>
            <person name="Pajuelo D."/>
            <person name="Ebbesson L."/>
            <person name="Teles M."/>
            <person name="MacKenzie S."/>
            <person name="Amaro C."/>
        </authorList>
    </citation>
    <scope>NUCLEOTIDE SEQUENCE</scope>
</reference>
<reference evidence="1" key="1">
    <citation type="submission" date="2014-11" db="EMBL/GenBank/DDBJ databases">
        <authorList>
            <person name="Amaro Gonzalez C."/>
        </authorList>
    </citation>
    <scope>NUCLEOTIDE SEQUENCE</scope>
</reference>
<protein>
    <submittedName>
        <fullName evidence="1">Uncharacterized protein</fullName>
    </submittedName>
</protein>
<name>A0A0E9P5J2_ANGAN</name>